<gene>
    <name evidence="1" type="ORF">DFP98_12981</name>
</gene>
<reference evidence="1 2" key="1">
    <citation type="submission" date="2018-07" db="EMBL/GenBank/DDBJ databases">
        <title>Genomic Encyclopedia of Type Strains, Phase III (KMG-III): the genomes of soil and plant-associated and newly described type strains.</title>
        <authorList>
            <person name="Whitman W."/>
        </authorList>
    </citation>
    <scope>NUCLEOTIDE SEQUENCE [LARGE SCALE GENOMIC DNA]</scope>
    <source>
        <strain evidence="1 2">CECT 7287</strain>
    </source>
</reference>
<proteinExistence type="predicted"/>
<organism evidence="1 2">
    <name type="scientific">Cohnella phaseoli</name>
    <dbReference type="NCBI Taxonomy" id="456490"/>
    <lineage>
        <taxon>Bacteria</taxon>
        <taxon>Bacillati</taxon>
        <taxon>Bacillota</taxon>
        <taxon>Bacilli</taxon>
        <taxon>Bacillales</taxon>
        <taxon>Paenibacillaceae</taxon>
        <taxon>Cohnella</taxon>
    </lineage>
</organism>
<protein>
    <recommendedName>
        <fullName evidence="3">Acetyltransferase (GNAT) family protein</fullName>
    </recommendedName>
</protein>
<sequence length="178" mass="20011">MPYLFRVCEFDMDHEAYIKFILSNHQALNLPYPFHVKLSFAGSPLVLGKAMLVIEEESYELVGAAGFVFGTGANDHQDRHVCQAELAFVLPEHRKIGLFVQGLRALLDAAKEGNPEVEWFQFWCPGDREKLPKLFIKLLSLPGADSQTANGMTLLRLPFAELAAYVRTLRFGSAKVNR</sequence>
<dbReference type="EMBL" id="QRDZ01000029">
    <property type="protein sequence ID" value="RED60668.1"/>
    <property type="molecule type" value="Genomic_DNA"/>
</dbReference>
<evidence type="ECO:0000313" key="1">
    <source>
        <dbReference type="EMBL" id="RED60668.1"/>
    </source>
</evidence>
<evidence type="ECO:0008006" key="3">
    <source>
        <dbReference type="Google" id="ProtNLM"/>
    </source>
</evidence>
<keyword evidence="2" id="KW-1185">Reference proteome</keyword>
<evidence type="ECO:0000313" key="2">
    <source>
        <dbReference type="Proteomes" id="UP000256977"/>
    </source>
</evidence>
<name>A0A3D9IFZ7_9BACL</name>
<dbReference type="AlphaFoldDB" id="A0A3D9IFZ7"/>
<dbReference type="Proteomes" id="UP000256977">
    <property type="component" value="Unassembled WGS sequence"/>
</dbReference>
<comment type="caution">
    <text evidence="1">The sequence shown here is derived from an EMBL/GenBank/DDBJ whole genome shotgun (WGS) entry which is preliminary data.</text>
</comment>
<accession>A0A3D9IFZ7</accession>
<dbReference type="InterPro" id="IPR016181">
    <property type="entry name" value="Acyl_CoA_acyltransferase"/>
</dbReference>
<dbReference type="SUPFAM" id="SSF55729">
    <property type="entry name" value="Acyl-CoA N-acyltransferases (Nat)"/>
    <property type="match status" value="1"/>
</dbReference>